<evidence type="ECO:0000313" key="3">
    <source>
        <dbReference type="Proteomes" id="UP000032254"/>
    </source>
</evidence>
<protein>
    <submittedName>
        <fullName evidence="2">Uncharacterized protein</fullName>
    </submittedName>
</protein>
<dbReference type="EMBL" id="JXSX01000002">
    <property type="protein sequence ID" value="KIR62836.1"/>
    <property type="molecule type" value="Genomic_DNA"/>
</dbReference>
<evidence type="ECO:0000256" key="1">
    <source>
        <dbReference type="SAM" id="MobiDB-lite"/>
    </source>
</evidence>
<reference evidence="2 3" key="1">
    <citation type="submission" date="2015-01" db="EMBL/GenBank/DDBJ databases">
        <title>Sequencing and annotation of Micromonospora carbonacea strain JXNU-1 genome.</title>
        <authorList>
            <person name="Long Z."/>
            <person name="Huang Y."/>
            <person name="Jiang Y."/>
        </authorList>
    </citation>
    <scope>NUCLEOTIDE SEQUENCE [LARGE SCALE GENOMIC DNA]</scope>
    <source>
        <strain evidence="2 3">JXNU-1</strain>
    </source>
</reference>
<accession>A0A0D0WUY8</accession>
<keyword evidence="3" id="KW-1185">Reference proteome</keyword>
<dbReference type="GeneID" id="301305942"/>
<dbReference type="OrthoDB" id="3403585at2"/>
<dbReference type="RefSeq" id="WP_043965230.1">
    <property type="nucleotide sequence ID" value="NZ_JBEZEN010000002.1"/>
</dbReference>
<evidence type="ECO:0000313" key="2">
    <source>
        <dbReference type="EMBL" id="KIR62836.1"/>
    </source>
</evidence>
<name>A0A0D0WUY8_9ACTN</name>
<dbReference type="AlphaFoldDB" id="A0A0D0WUY8"/>
<gene>
    <name evidence="2" type="ORF">TK50_17985</name>
</gene>
<dbReference type="Proteomes" id="UP000032254">
    <property type="component" value="Unassembled WGS sequence"/>
</dbReference>
<sequence>MSGAAPAGYAPPTGPGGSGEPTPPARRSRWLLVATVAWAVLLGVLTWVSVRDDGPTVREQRSLAQAGPVVDRAVGELVAAAGDRAVALTPARTEPGCRVTPLLDGATLERGVEILDPAADPRAVLTEVADRLPAGWQAGVRVTGDGPRLRADAGEFVLVEGRPAGDGRLRLTVRTGCRPVGDGYRTPSAQGGPEADALAAALRALAVPAAPAPELLAAPCPGGDRQARTARVTLDPAPAAPATALAPAAGRAVLFDTPEGYAYRAGAVTVALTGGDLTATTPCR</sequence>
<feature type="region of interest" description="Disordered" evidence="1">
    <location>
        <begin position="1"/>
        <end position="24"/>
    </location>
</feature>
<organism evidence="2 3">
    <name type="scientific">Micromonospora haikouensis</name>
    <dbReference type="NCBI Taxonomy" id="686309"/>
    <lineage>
        <taxon>Bacteria</taxon>
        <taxon>Bacillati</taxon>
        <taxon>Actinomycetota</taxon>
        <taxon>Actinomycetes</taxon>
        <taxon>Micromonosporales</taxon>
        <taxon>Micromonosporaceae</taxon>
        <taxon>Micromonospora</taxon>
    </lineage>
</organism>
<proteinExistence type="predicted"/>
<feature type="compositionally biased region" description="Low complexity" evidence="1">
    <location>
        <begin position="1"/>
        <end position="11"/>
    </location>
</feature>
<dbReference type="PATRIC" id="fig|47853.6.peg.3761"/>
<comment type="caution">
    <text evidence="2">The sequence shown here is derived from an EMBL/GenBank/DDBJ whole genome shotgun (WGS) entry which is preliminary data.</text>
</comment>